<dbReference type="Proteomes" id="UP000254664">
    <property type="component" value="Unassembled WGS sequence"/>
</dbReference>
<sequence length="68" mass="7827">MSYKTITVIPPVFKFENILGVKDRKVRAAAFVSQVSKHSNKFSIEAMLGRMKFLDIVGWFTSQKGYQR</sequence>
<proteinExistence type="predicted"/>
<protein>
    <submittedName>
        <fullName evidence="1">Uncharacterized protein</fullName>
    </submittedName>
</protein>
<dbReference type="EMBL" id="UFWZ01000001">
    <property type="protein sequence ID" value="SUY45916.1"/>
    <property type="molecule type" value="Genomic_DNA"/>
</dbReference>
<accession>A0A381J4R8</accession>
<dbReference type="AlphaFoldDB" id="A0A381J4R8"/>
<reference evidence="1 2" key="1">
    <citation type="submission" date="2018-06" db="EMBL/GenBank/DDBJ databases">
        <authorList>
            <consortium name="Pathogen Informatics"/>
            <person name="Doyle S."/>
        </authorList>
    </citation>
    <scope>NUCLEOTIDE SEQUENCE [LARGE SCALE GENOMIC DNA]</scope>
    <source>
        <strain evidence="1 2">NCTC9836</strain>
    </source>
</reference>
<evidence type="ECO:0000313" key="2">
    <source>
        <dbReference type="Proteomes" id="UP000254664"/>
    </source>
</evidence>
<keyword evidence="2" id="KW-1185">Reference proteome</keyword>
<organism evidence="1 2">
    <name type="scientific">Clostridium putrefaciens</name>
    <dbReference type="NCBI Taxonomy" id="99675"/>
    <lineage>
        <taxon>Bacteria</taxon>
        <taxon>Bacillati</taxon>
        <taxon>Bacillota</taxon>
        <taxon>Clostridia</taxon>
        <taxon>Eubacteriales</taxon>
        <taxon>Clostridiaceae</taxon>
        <taxon>Clostridium</taxon>
    </lineage>
</organism>
<evidence type="ECO:0000313" key="1">
    <source>
        <dbReference type="EMBL" id="SUY45916.1"/>
    </source>
</evidence>
<gene>
    <name evidence="1" type="ORF">NCTC9836_00507</name>
</gene>
<dbReference type="OrthoDB" id="2082104at2"/>
<name>A0A381J4R8_9CLOT</name>
<dbReference type="RefSeq" id="WP_115640326.1">
    <property type="nucleotide sequence ID" value="NZ_UFWZ01000001.1"/>
</dbReference>